<feature type="chain" id="PRO_5019372107" description="Fibronectin type-III domain-containing protein" evidence="2">
    <location>
        <begin position="22"/>
        <end position="310"/>
    </location>
</feature>
<name>A0A419F637_9BACT</name>
<dbReference type="EMBL" id="QZKI01000025">
    <property type="protein sequence ID" value="RJP73715.1"/>
    <property type="molecule type" value="Genomic_DNA"/>
</dbReference>
<evidence type="ECO:0000256" key="2">
    <source>
        <dbReference type="SAM" id="SignalP"/>
    </source>
</evidence>
<dbReference type="CDD" id="cd00063">
    <property type="entry name" value="FN3"/>
    <property type="match status" value="1"/>
</dbReference>
<evidence type="ECO:0000256" key="1">
    <source>
        <dbReference type="SAM" id="MobiDB-lite"/>
    </source>
</evidence>
<dbReference type="SUPFAM" id="SSF49265">
    <property type="entry name" value="Fibronectin type III"/>
    <property type="match status" value="1"/>
</dbReference>
<dbReference type="PROSITE" id="PS50853">
    <property type="entry name" value="FN3"/>
    <property type="match status" value="1"/>
</dbReference>
<accession>A0A419F637</accession>
<feature type="signal peptide" evidence="2">
    <location>
        <begin position="1"/>
        <end position="21"/>
    </location>
</feature>
<evidence type="ECO:0000259" key="3">
    <source>
        <dbReference type="PROSITE" id="PS50853"/>
    </source>
</evidence>
<dbReference type="Proteomes" id="UP000285961">
    <property type="component" value="Unassembled WGS sequence"/>
</dbReference>
<protein>
    <recommendedName>
        <fullName evidence="3">Fibronectin type-III domain-containing protein</fullName>
    </recommendedName>
</protein>
<organism evidence="4 5">
    <name type="scientific">Candidatus Abyssobacteria bacterium SURF_17</name>
    <dbReference type="NCBI Taxonomy" id="2093361"/>
    <lineage>
        <taxon>Bacteria</taxon>
        <taxon>Pseudomonadati</taxon>
        <taxon>Candidatus Hydrogenedentota</taxon>
        <taxon>Candidatus Abyssobacteria</taxon>
    </lineage>
</organism>
<feature type="region of interest" description="Disordered" evidence="1">
    <location>
        <begin position="74"/>
        <end position="94"/>
    </location>
</feature>
<comment type="caution">
    <text evidence="4">The sequence shown here is derived from an EMBL/GenBank/DDBJ whole genome shotgun (WGS) entry which is preliminary data.</text>
</comment>
<dbReference type="Gene3D" id="2.60.40.10">
    <property type="entry name" value="Immunoglobulins"/>
    <property type="match status" value="1"/>
</dbReference>
<evidence type="ECO:0000313" key="4">
    <source>
        <dbReference type="EMBL" id="RJP73715.1"/>
    </source>
</evidence>
<dbReference type="InterPro" id="IPR013783">
    <property type="entry name" value="Ig-like_fold"/>
</dbReference>
<dbReference type="InterPro" id="IPR036116">
    <property type="entry name" value="FN3_sf"/>
</dbReference>
<dbReference type="PROSITE" id="PS51257">
    <property type="entry name" value="PROKAR_LIPOPROTEIN"/>
    <property type="match status" value="1"/>
</dbReference>
<reference evidence="4 5" key="1">
    <citation type="journal article" date="2017" name="ISME J.">
        <title>Energy and carbon metabolisms in a deep terrestrial subsurface fluid microbial community.</title>
        <authorList>
            <person name="Momper L."/>
            <person name="Jungbluth S.P."/>
            <person name="Lee M.D."/>
            <person name="Amend J.P."/>
        </authorList>
    </citation>
    <scope>NUCLEOTIDE SEQUENCE [LARGE SCALE GENOMIC DNA]</scope>
    <source>
        <strain evidence="4">SURF_17</strain>
    </source>
</reference>
<evidence type="ECO:0000313" key="5">
    <source>
        <dbReference type="Proteomes" id="UP000285961"/>
    </source>
</evidence>
<proteinExistence type="predicted"/>
<keyword evidence="2" id="KW-0732">Signal</keyword>
<sequence>MKRLKSIFGFVILCLALFCSCSDDKGTEPVRSTAPSVSTMAVNAITETTAECEGNVTSDGGAVVTERGVCWNTSTTPTTADSKTTEGTGTGSYTGSLTGLTPGTKYYVRAYAINDVGTGYGVTDSFTTVSLQQIRSAFDTDAEGWVKHGEGTLYYVSSGGNPGGCIEFEDWEAMPGGFLAPDKFKGDLSTYSGGTLSFDLKNTVDNGGGALGTYGMIRLISGTLYAEHNPVPYPSYLTEWTAFSIPLTADEWGVTPAQWDSILFNVSEVQILMDPQGDFYDRSALDNFTFTAPLQGAEKLDNQLRYTIDR</sequence>
<gene>
    <name evidence="4" type="ORF">C4532_04105</name>
</gene>
<dbReference type="InterPro" id="IPR003961">
    <property type="entry name" value="FN3_dom"/>
</dbReference>
<dbReference type="AlphaFoldDB" id="A0A419F637"/>
<feature type="domain" description="Fibronectin type-III" evidence="3">
    <location>
        <begin position="34"/>
        <end position="134"/>
    </location>
</feature>